<dbReference type="SUPFAM" id="SSF53067">
    <property type="entry name" value="Actin-like ATPase domain"/>
    <property type="match status" value="1"/>
</dbReference>
<feature type="domain" description="DD-reactivating factor swiveling" evidence="3">
    <location>
        <begin position="135"/>
        <end position="256"/>
    </location>
</feature>
<name>A0A840NXP9_9ACTN</name>
<accession>A0A840NXP9</accession>
<dbReference type="RefSeq" id="WP_185048369.1">
    <property type="nucleotide sequence ID" value="NZ_BAABIX010000022.1"/>
</dbReference>
<protein>
    <recommendedName>
        <fullName evidence="6">Diol dehydratase reactivase</fullName>
    </recommendedName>
</protein>
<dbReference type="InterPro" id="IPR043129">
    <property type="entry name" value="ATPase_NBD"/>
</dbReference>
<keyword evidence="5" id="KW-1185">Reference proteome</keyword>
<evidence type="ECO:0000259" key="3">
    <source>
        <dbReference type="Pfam" id="PF18427"/>
    </source>
</evidence>
<feature type="region of interest" description="Disordered" evidence="1">
    <location>
        <begin position="97"/>
        <end position="135"/>
    </location>
</feature>
<dbReference type="InterPro" id="IPR028975">
    <property type="entry name" value="DDRA_swiveling_dom_sf"/>
</dbReference>
<dbReference type="AlphaFoldDB" id="A0A840NXP9"/>
<feature type="domain" description="Diol dehydratase reactivase ATPase-like" evidence="2">
    <location>
        <begin position="314"/>
        <end position="542"/>
    </location>
</feature>
<evidence type="ECO:0000313" key="4">
    <source>
        <dbReference type="EMBL" id="MBB5131559.1"/>
    </source>
</evidence>
<proteinExistence type="predicted"/>
<dbReference type="EMBL" id="JACHGN010000002">
    <property type="protein sequence ID" value="MBB5131559.1"/>
    <property type="molecule type" value="Genomic_DNA"/>
</dbReference>
<evidence type="ECO:0000256" key="1">
    <source>
        <dbReference type="SAM" id="MobiDB-lite"/>
    </source>
</evidence>
<dbReference type="Proteomes" id="UP000578449">
    <property type="component" value="Unassembled WGS sequence"/>
</dbReference>
<sequence length="548" mass="55274">MIAGVDVGNATTEVVVVKDGVPVAWDRVLTRGPKGGPASLRGAAALVDRLERETGERVEEVVLAPLRPVSTATLALPAAAPDTGRLRVVAAASPTPAGEGVAVGRPLLPGDQTPGDAAPGDKTPGDKTPGDTAPGDAAVVALVPRAMGYERAAAWVRTLLAAGVRVAGVLAEGDEARLIGNRIGAPLPVVDQVDLSALADAELVAVEVRPPGRPLAKLSDALFLKAAFPGSAPGEEAHAQAVCRELYDVSNAVVARLRTAAPPPEPAPEPPEATLERAVLDLDALAASVHARPRAVRRRSLLLATLEHEDEAPAADAEEVFRRPVRRAPSEAGAARRGALTTPGAPPGALVIDLGGGTVDVIGAPRHAGGDGISPDQLRAEAVAAGAGDLLTAAVAAVVGVPRGAAEWIKRGPCVRVENPHLAVGEDGTRTFLGAAAPPASVGSLAAPGPAGLLAFSQVMSPAEWRVLRRAIKAEVLGGTVRRALAALPGPLPPAAVVVGGPAGDDEVLAVLAHELPEGIALGRGDVAGALGHRYAVAYGLAVLPRSR</sequence>
<dbReference type="Gene3D" id="3.30.420.40">
    <property type="match status" value="2"/>
</dbReference>
<evidence type="ECO:0000259" key="2">
    <source>
        <dbReference type="Pfam" id="PF08841"/>
    </source>
</evidence>
<dbReference type="SUPFAM" id="SSF82317">
    <property type="entry name" value="Swiveling domain of dehydratase reactivase alpha subunit"/>
    <property type="match status" value="1"/>
</dbReference>
<dbReference type="InterPro" id="IPR030994">
    <property type="entry name" value="DDR_dom"/>
</dbReference>
<evidence type="ECO:0000313" key="5">
    <source>
        <dbReference type="Proteomes" id="UP000578449"/>
    </source>
</evidence>
<reference evidence="4 5" key="1">
    <citation type="submission" date="2020-08" db="EMBL/GenBank/DDBJ databases">
        <title>Genomic Encyclopedia of Type Strains, Phase IV (KMG-IV): sequencing the most valuable type-strain genomes for metagenomic binning, comparative biology and taxonomic classification.</title>
        <authorList>
            <person name="Goeker M."/>
        </authorList>
    </citation>
    <scope>NUCLEOTIDE SEQUENCE [LARGE SCALE GENOMIC DNA]</scope>
    <source>
        <strain evidence="4 5">DSM 45615</strain>
    </source>
</reference>
<dbReference type="InterPro" id="IPR040916">
    <property type="entry name" value="DDR_swiveling"/>
</dbReference>
<dbReference type="Pfam" id="PF18427">
    <property type="entry name" value="DDR_swiveling"/>
    <property type="match status" value="1"/>
</dbReference>
<dbReference type="Gene3D" id="3.50.30.70">
    <property type="entry name" value="Swiveling domain of dehydratase reactivase alpha subunit"/>
    <property type="match status" value="1"/>
</dbReference>
<comment type="caution">
    <text evidence="4">The sequence shown here is derived from an EMBL/GenBank/DDBJ whole genome shotgun (WGS) entry which is preliminary data.</text>
</comment>
<evidence type="ECO:0008006" key="6">
    <source>
        <dbReference type="Google" id="ProtNLM"/>
    </source>
</evidence>
<dbReference type="Pfam" id="PF08841">
    <property type="entry name" value="DDR"/>
    <property type="match status" value="1"/>
</dbReference>
<organism evidence="4 5">
    <name type="scientific">Thermocatellispora tengchongensis</name>
    <dbReference type="NCBI Taxonomy" id="1073253"/>
    <lineage>
        <taxon>Bacteria</taxon>
        <taxon>Bacillati</taxon>
        <taxon>Actinomycetota</taxon>
        <taxon>Actinomycetes</taxon>
        <taxon>Streptosporangiales</taxon>
        <taxon>Streptosporangiaceae</taxon>
        <taxon>Thermocatellispora</taxon>
    </lineage>
</organism>
<gene>
    <name evidence="4" type="ORF">HNP84_001265</name>
</gene>